<evidence type="ECO:0008006" key="5">
    <source>
        <dbReference type="Google" id="ProtNLM"/>
    </source>
</evidence>
<feature type="signal peptide" evidence="2">
    <location>
        <begin position="1"/>
        <end position="25"/>
    </location>
</feature>
<proteinExistence type="predicted"/>
<protein>
    <recommendedName>
        <fullName evidence="5">Starvation-inducible protein</fullName>
    </recommendedName>
</protein>
<evidence type="ECO:0000313" key="3">
    <source>
        <dbReference type="EMBL" id="TDK29216.1"/>
    </source>
</evidence>
<dbReference type="Proteomes" id="UP000295543">
    <property type="component" value="Unassembled WGS sequence"/>
</dbReference>
<dbReference type="OrthoDB" id="6025022at2"/>
<dbReference type="EMBL" id="SMTG01000007">
    <property type="protein sequence ID" value="TDK29216.1"/>
    <property type="molecule type" value="Genomic_DNA"/>
</dbReference>
<gene>
    <name evidence="3" type="ORF">E2F49_14855</name>
</gene>
<sequence>MRSSNGVFLSVVLTSLAVFGSDVLASDVPKPAPQEIATAPAAPLAEAPASPDNDRIVCTRERSIGSNRVQKICRKASEMATLRGDTQGAIRNNTRPTGQFFEKN</sequence>
<keyword evidence="4" id="KW-1185">Reference proteome</keyword>
<keyword evidence="2" id="KW-0732">Signal</keyword>
<organism evidence="3 4">
    <name type="scientific">Luteimonas terrae</name>
    <dbReference type="NCBI Taxonomy" id="1530191"/>
    <lineage>
        <taxon>Bacteria</taxon>
        <taxon>Pseudomonadati</taxon>
        <taxon>Pseudomonadota</taxon>
        <taxon>Gammaproteobacteria</taxon>
        <taxon>Lysobacterales</taxon>
        <taxon>Lysobacteraceae</taxon>
        <taxon>Luteimonas</taxon>
    </lineage>
</organism>
<evidence type="ECO:0000256" key="2">
    <source>
        <dbReference type="SAM" id="SignalP"/>
    </source>
</evidence>
<name>A0A4R5U5J8_9GAMM</name>
<reference evidence="3 4" key="1">
    <citation type="submission" date="2019-03" db="EMBL/GenBank/DDBJ databases">
        <title>Luteimonas zhaokaii sp.nov., isolated from the rectal contents of Plateau pika in Yushu, Qinghai Province, China.</title>
        <authorList>
            <person name="Zhang G."/>
        </authorList>
    </citation>
    <scope>NUCLEOTIDE SEQUENCE [LARGE SCALE GENOMIC DNA]</scope>
    <source>
        <strain evidence="3 4">THG-MD21</strain>
    </source>
</reference>
<feature type="chain" id="PRO_5020190001" description="Starvation-inducible protein" evidence="2">
    <location>
        <begin position="26"/>
        <end position="104"/>
    </location>
</feature>
<dbReference type="RefSeq" id="WP_133394614.1">
    <property type="nucleotide sequence ID" value="NZ_SMTG01000007.1"/>
</dbReference>
<comment type="caution">
    <text evidence="3">The sequence shown here is derived from an EMBL/GenBank/DDBJ whole genome shotgun (WGS) entry which is preliminary data.</text>
</comment>
<dbReference type="AlphaFoldDB" id="A0A4R5U5J8"/>
<evidence type="ECO:0000256" key="1">
    <source>
        <dbReference type="SAM" id="MobiDB-lite"/>
    </source>
</evidence>
<evidence type="ECO:0000313" key="4">
    <source>
        <dbReference type="Proteomes" id="UP000295543"/>
    </source>
</evidence>
<feature type="region of interest" description="Disordered" evidence="1">
    <location>
        <begin position="84"/>
        <end position="104"/>
    </location>
</feature>
<accession>A0A4R5U5J8</accession>